<dbReference type="InterPro" id="IPR036322">
    <property type="entry name" value="WD40_repeat_dom_sf"/>
</dbReference>
<evidence type="ECO:0000313" key="3">
    <source>
        <dbReference type="Proteomes" id="UP001190700"/>
    </source>
</evidence>
<feature type="compositionally biased region" description="Basic and acidic residues" evidence="1">
    <location>
        <begin position="97"/>
        <end position="109"/>
    </location>
</feature>
<feature type="compositionally biased region" description="Polar residues" evidence="1">
    <location>
        <begin position="55"/>
        <end position="64"/>
    </location>
</feature>
<proteinExistence type="predicted"/>
<accession>A0AAE0FEB0</accession>
<feature type="compositionally biased region" description="Basic residues" evidence="1">
    <location>
        <begin position="36"/>
        <end position="45"/>
    </location>
</feature>
<dbReference type="Proteomes" id="UP001190700">
    <property type="component" value="Unassembled WGS sequence"/>
</dbReference>
<feature type="region of interest" description="Disordered" evidence="1">
    <location>
        <begin position="35"/>
        <end position="109"/>
    </location>
</feature>
<dbReference type="Gene3D" id="2.130.10.10">
    <property type="entry name" value="YVTN repeat-like/Quinoprotein amine dehydrogenase"/>
    <property type="match status" value="1"/>
</dbReference>
<dbReference type="EMBL" id="LGRX02020137">
    <property type="protein sequence ID" value="KAK3257766.1"/>
    <property type="molecule type" value="Genomic_DNA"/>
</dbReference>
<gene>
    <name evidence="2" type="ORF">CYMTET_33159</name>
</gene>
<sequence length="543" mass="57786">MEASSPGVLGVGVAWRPLLSPDFPVPCAELSDLRSPMRRPIHHPPHPSSEFNLIASPSSESSPNARRKPIPATSPGLLPATAGLEPPCAARPPQRAHMLEETQEETKQPAEGDFAHALPQKLEGRFEAEESCEEHLEAAPLLQLQIPARSIITGSDASDTSDTYVIVCSGGGTKQLTDNLVAWRLRLDEEAGPRVTPEVACLGSAALSGRPGVSEGGMQMLECGAGCAVVAVIGQLQHDAFPNHAKRQPQIQVLAFTQGKVASRRLLKGLQCSASGARVLLAAGHESVLLAGGEKGSVRCWQLTGGWDDCVSTWDLPCAVYGGVVFNAVTQLVRVKLQPGIIVGCSCDGDVAVWDYRAGGCLLYTAHLLDATIADIKVVDSPRQQPEARCNGGSREAVTQSAGWTQIVAGFQPITLLVHVTRRDENSIATQNDFDNGEGWEDRGSRLAMATLAPENLGGLRLQAPAALRTAERPVLSSAGGIGAVVGETGDVYIWDHHHARWHAHLSMPCTPGTPPMEIGPWVVSLRSPYAYGTKYRNKSGML</sequence>
<evidence type="ECO:0000313" key="2">
    <source>
        <dbReference type="EMBL" id="KAK3257766.1"/>
    </source>
</evidence>
<dbReference type="InterPro" id="IPR015943">
    <property type="entry name" value="WD40/YVTN_repeat-like_dom_sf"/>
</dbReference>
<comment type="caution">
    <text evidence="2">The sequence shown here is derived from an EMBL/GenBank/DDBJ whole genome shotgun (WGS) entry which is preliminary data.</text>
</comment>
<dbReference type="SUPFAM" id="SSF50978">
    <property type="entry name" value="WD40 repeat-like"/>
    <property type="match status" value="1"/>
</dbReference>
<keyword evidence="3" id="KW-1185">Reference proteome</keyword>
<organism evidence="2 3">
    <name type="scientific">Cymbomonas tetramitiformis</name>
    <dbReference type="NCBI Taxonomy" id="36881"/>
    <lineage>
        <taxon>Eukaryota</taxon>
        <taxon>Viridiplantae</taxon>
        <taxon>Chlorophyta</taxon>
        <taxon>Pyramimonadophyceae</taxon>
        <taxon>Pyramimonadales</taxon>
        <taxon>Pyramimonadaceae</taxon>
        <taxon>Cymbomonas</taxon>
    </lineage>
</organism>
<evidence type="ECO:0000256" key="1">
    <source>
        <dbReference type="SAM" id="MobiDB-lite"/>
    </source>
</evidence>
<dbReference type="AlphaFoldDB" id="A0AAE0FEB0"/>
<protein>
    <submittedName>
        <fullName evidence="2">Uncharacterized protein</fullName>
    </submittedName>
</protein>
<name>A0AAE0FEB0_9CHLO</name>
<reference evidence="2 3" key="1">
    <citation type="journal article" date="2015" name="Genome Biol. Evol.">
        <title>Comparative Genomics of a Bacterivorous Green Alga Reveals Evolutionary Causalities and Consequences of Phago-Mixotrophic Mode of Nutrition.</title>
        <authorList>
            <person name="Burns J.A."/>
            <person name="Paasch A."/>
            <person name="Narechania A."/>
            <person name="Kim E."/>
        </authorList>
    </citation>
    <scope>NUCLEOTIDE SEQUENCE [LARGE SCALE GENOMIC DNA]</scope>
    <source>
        <strain evidence="2 3">PLY_AMNH</strain>
    </source>
</reference>